<comment type="caution">
    <text evidence="1">The sequence shown here is derived from an EMBL/GenBank/DDBJ whole genome shotgun (WGS) entry which is preliminary data.</text>
</comment>
<organism evidence="1 2">
    <name type="scientific">Jiella avicenniae</name>
    <dbReference type="NCBI Taxonomy" id="2907202"/>
    <lineage>
        <taxon>Bacteria</taxon>
        <taxon>Pseudomonadati</taxon>
        <taxon>Pseudomonadota</taxon>
        <taxon>Alphaproteobacteria</taxon>
        <taxon>Hyphomicrobiales</taxon>
        <taxon>Aurantimonadaceae</taxon>
        <taxon>Jiella</taxon>
    </lineage>
</organism>
<gene>
    <name evidence="1" type="ORF">LZD57_22925</name>
</gene>
<reference evidence="1" key="1">
    <citation type="submission" date="2022-01" db="EMBL/GenBank/DDBJ databases">
        <title>Jiella avicenniae sp. nov., a novel endophytic bacterium isolated from bark of Avicennia marina.</title>
        <authorList>
            <person name="Tuo L."/>
        </authorList>
    </citation>
    <scope>NUCLEOTIDE SEQUENCE</scope>
    <source>
        <strain evidence="1">CBK1P-4</strain>
    </source>
</reference>
<dbReference type="EMBL" id="JAJUWU010000031">
    <property type="protein sequence ID" value="MCE7030849.1"/>
    <property type="molecule type" value="Genomic_DNA"/>
</dbReference>
<sequence>MSAPIIARAPGDASYFFGFHDVTPWSPDDRRVLLHRVDPDIRRLPRPHDLAEIVIWNPMTGGIDTVGETTCWNFQQGARAMWVPGREATVAYNRRVDDAPGCELVDLIGGKRRLLPSAVGAIAPDGQYAMAPNFARLGALWPAYGYSGFASAADSIAQPDDDGLWSIDLESGARSLVFSIRQLAAASGGSLSSDVPAFVTHVSFNREGSRIVFMLRFFSKDHALYSLIFSARPNGDELKMLAEEKISHFDWLDEDNIVIWMRKGSKGLASARRSGLLALPLLRPLIAIARKSRSRLKGVVLSESYFVMSTVTGAREPFCNESLLHDGHPMLSPDRTWLITDEYPDPRSGKTPLILIDLKTRRRIDIAALMHDVGSNDSDLKCDLHPRWNRSGLLVGVDATDKGRRCFAIADLSDVLAGAR</sequence>
<keyword evidence="2" id="KW-1185">Reference proteome</keyword>
<dbReference type="RefSeq" id="WP_233721920.1">
    <property type="nucleotide sequence ID" value="NZ_JAJUWU010000031.1"/>
</dbReference>
<proteinExistence type="predicted"/>
<accession>A0A9X1T7F5</accession>
<name>A0A9X1T7F5_9HYPH</name>
<dbReference type="Proteomes" id="UP001139035">
    <property type="component" value="Unassembled WGS sequence"/>
</dbReference>
<protein>
    <submittedName>
        <fullName evidence="1">Uncharacterized protein</fullName>
    </submittedName>
</protein>
<dbReference type="AlphaFoldDB" id="A0A9X1T7F5"/>
<evidence type="ECO:0000313" key="1">
    <source>
        <dbReference type="EMBL" id="MCE7030849.1"/>
    </source>
</evidence>
<dbReference type="SUPFAM" id="SSF82171">
    <property type="entry name" value="DPP6 N-terminal domain-like"/>
    <property type="match status" value="1"/>
</dbReference>
<evidence type="ECO:0000313" key="2">
    <source>
        <dbReference type="Proteomes" id="UP001139035"/>
    </source>
</evidence>